<dbReference type="Proteomes" id="UP000031670">
    <property type="component" value="Unassembled WGS sequence"/>
</dbReference>
<dbReference type="PROSITE" id="PS51257">
    <property type="entry name" value="PROKAR_LIPOPROTEIN"/>
    <property type="match status" value="1"/>
</dbReference>
<sequence length="152" mass="16745">MKKRHIALALCALSTLGGCATYNLVKGGALMKDYNLLAAGDAVFNSERLQAQFSIPNPLTGNTDRILVCYNDAGLFRSKEEGPLREVAEEWLLMNKDFNTLIVESKDKSGVWDSRTCYEFTYQEVKSIGAYLDEETGEVVVVGEQALPVASQ</sequence>
<accession>A0A0B8PQ60</accession>
<protein>
    <recommendedName>
        <fullName evidence="4">Lipoprotein</fullName>
    </recommendedName>
</protein>
<organism evidence="2 3">
    <name type="scientific">Vibrio ishigakensis</name>
    <dbReference type="NCBI Taxonomy" id="1481914"/>
    <lineage>
        <taxon>Bacteria</taxon>
        <taxon>Pseudomonadati</taxon>
        <taxon>Pseudomonadota</taxon>
        <taxon>Gammaproteobacteria</taxon>
        <taxon>Vibrionales</taxon>
        <taxon>Vibrionaceae</taxon>
        <taxon>Vibrio</taxon>
    </lineage>
</organism>
<dbReference type="AlphaFoldDB" id="A0A0B8PQ60"/>
<evidence type="ECO:0000313" key="3">
    <source>
        <dbReference type="Proteomes" id="UP000031670"/>
    </source>
</evidence>
<name>A0A0B8PQ60_9VIBR</name>
<proteinExistence type="predicted"/>
<comment type="caution">
    <text evidence="2">The sequence shown here is derived from an EMBL/GenBank/DDBJ whole genome shotgun (WGS) entry which is preliminary data.</text>
</comment>
<evidence type="ECO:0000313" key="2">
    <source>
        <dbReference type="EMBL" id="GAM64814.1"/>
    </source>
</evidence>
<dbReference type="EMBL" id="BBSA01000015">
    <property type="protein sequence ID" value="GAM64814.1"/>
    <property type="molecule type" value="Genomic_DNA"/>
</dbReference>
<gene>
    <name evidence="2" type="ORF">JCM19232_3107</name>
</gene>
<evidence type="ECO:0000256" key="1">
    <source>
        <dbReference type="SAM" id="SignalP"/>
    </source>
</evidence>
<reference evidence="2 3" key="1">
    <citation type="submission" date="2015-01" db="EMBL/GenBank/DDBJ databases">
        <title>Vibrio sp. C5 JCM 19232 whole genome shotgun sequence.</title>
        <authorList>
            <person name="Sawabe T."/>
            <person name="Meirelles P."/>
            <person name="Feng G."/>
            <person name="Sayaka M."/>
            <person name="Hattori M."/>
            <person name="Ohkuma M."/>
        </authorList>
    </citation>
    <scope>NUCLEOTIDE SEQUENCE [LARGE SCALE GENOMIC DNA]</scope>
    <source>
        <strain evidence="2 3">JCM19232</strain>
    </source>
</reference>
<reference evidence="2 3" key="2">
    <citation type="submission" date="2015-01" db="EMBL/GenBank/DDBJ databases">
        <authorList>
            <consortium name="NBRP consortium"/>
            <person name="Sawabe T."/>
            <person name="Meirelles P."/>
            <person name="Feng G."/>
            <person name="Sayaka M."/>
            <person name="Hattori M."/>
            <person name="Ohkuma M."/>
        </authorList>
    </citation>
    <scope>NUCLEOTIDE SEQUENCE [LARGE SCALE GENOMIC DNA]</scope>
    <source>
        <strain evidence="2 3">JCM19232</strain>
    </source>
</reference>
<keyword evidence="1" id="KW-0732">Signal</keyword>
<feature type="signal peptide" evidence="1">
    <location>
        <begin position="1"/>
        <end position="20"/>
    </location>
</feature>
<evidence type="ECO:0008006" key="4">
    <source>
        <dbReference type="Google" id="ProtNLM"/>
    </source>
</evidence>
<feature type="chain" id="PRO_5002137196" description="Lipoprotein" evidence="1">
    <location>
        <begin position="21"/>
        <end position="152"/>
    </location>
</feature>